<dbReference type="InterPro" id="IPR036864">
    <property type="entry name" value="Zn2-C6_fun-type_DNA-bd_sf"/>
</dbReference>
<dbReference type="EMBL" id="QLNT01000038">
    <property type="protein sequence ID" value="KAF3055352.1"/>
    <property type="molecule type" value="Genomic_DNA"/>
</dbReference>
<dbReference type="GO" id="GO:0045944">
    <property type="term" value="P:positive regulation of transcription by RNA polymerase II"/>
    <property type="evidence" value="ECO:0007669"/>
    <property type="project" value="TreeGrafter"/>
</dbReference>
<comment type="caution">
    <text evidence="4">The sequence shown here is derived from an EMBL/GenBank/DDBJ whole genome shotgun (WGS) entry which is preliminary data.</text>
</comment>
<dbReference type="AlphaFoldDB" id="A0A9P4X2N4"/>
<keyword evidence="2" id="KW-0539">Nucleus</keyword>
<reference evidence="4 5" key="1">
    <citation type="submission" date="2018-06" db="EMBL/GenBank/DDBJ databases">
        <title>Genome analysis of cellulolytic fungus Trichoderma lentiforme CFAM-422.</title>
        <authorList>
            <person name="Steindorff A.S."/>
            <person name="Formighieri E.F."/>
            <person name="Midorikawa G.E.O."/>
            <person name="Tamietti M.S."/>
            <person name="Ramos E.Z."/>
            <person name="Silva A.S."/>
            <person name="Bon E.P.S."/>
            <person name="Mendes T.D."/>
            <person name="Damaso M.C.T."/>
            <person name="Favaro L.C.L."/>
        </authorList>
    </citation>
    <scope>NUCLEOTIDE SEQUENCE [LARGE SCALE GENOMIC DNA]</scope>
    <source>
        <strain evidence="4 5">CFAM-422</strain>
    </source>
</reference>
<dbReference type="GO" id="GO:0000976">
    <property type="term" value="F:transcription cis-regulatory region binding"/>
    <property type="evidence" value="ECO:0007669"/>
    <property type="project" value="TreeGrafter"/>
</dbReference>
<feature type="domain" description="Zn(2)-C6 fungal-type" evidence="3">
    <location>
        <begin position="4"/>
        <end position="48"/>
    </location>
</feature>
<keyword evidence="5" id="KW-1185">Reference proteome</keyword>
<dbReference type="InterPro" id="IPR001138">
    <property type="entry name" value="Zn2Cys6_DnaBD"/>
</dbReference>
<dbReference type="PANTHER" id="PTHR37534">
    <property type="entry name" value="TRANSCRIPTIONAL ACTIVATOR PROTEIN UGA3"/>
    <property type="match status" value="1"/>
</dbReference>
<name>A0A9P4X2N4_9HYPO</name>
<sequence>MGSSKKAECCWTCKIRHVKCDATPAACVQCTSREINCHGYGPKPLWMDGGEEEERERQLIKRAVKNNFKRKKKLDHRLVKRQNRPQARNQSPIPLKSLQDAKTATPQDTAALPILTPPSLQSRVPFDRSFPEPLQYDEASLLMHYLDYVFPYQYPFSEKGNWSRGWLLWLLSKNGPLYRASMGLAALHRRSLQGGIESHHLELEFHTKALRQLQEFIVSLNIHELRPENENLVEAITCGVALISFEVLRGSTGNWQPHLCAMASIAIAIHKQHQLPQSPDQLSLPLFENKTTAALAFHIPVLLWMDILACVATQKKPKLPYEEWLGPSCNFELVHIMGCHNSVMKAIGNLGALQEWKAETFNVNCLENEQLWRRIHCIEDELEDCMEAIPIVSSKLTQAKSLSRSDEGYATRIFAAAALVQLRVLDAQISPRPLSTKIRRAVSRTMSEIQVIQGTISPRQMCWPICVVGCVADADQRFFFEHLLENVLSEGSSIFGNCGTALDIMRNCWKFQAAQPDIQWDCSSAMKEMGICALLI</sequence>
<dbReference type="Pfam" id="PF00172">
    <property type="entry name" value="Zn_clus"/>
    <property type="match status" value="1"/>
</dbReference>
<comment type="subcellular location">
    <subcellularLocation>
        <location evidence="1">Nucleus</location>
    </subcellularLocation>
</comment>
<evidence type="ECO:0000256" key="2">
    <source>
        <dbReference type="ARBA" id="ARBA00023242"/>
    </source>
</evidence>
<dbReference type="PANTHER" id="PTHR37534:SF26">
    <property type="entry name" value="TRANSCRIPTION FACTOR, PUTATIVE-RELATED"/>
    <property type="match status" value="1"/>
</dbReference>
<dbReference type="SUPFAM" id="SSF57701">
    <property type="entry name" value="Zn2/Cys6 DNA-binding domain"/>
    <property type="match status" value="1"/>
</dbReference>
<dbReference type="SMART" id="SM00066">
    <property type="entry name" value="GAL4"/>
    <property type="match status" value="1"/>
</dbReference>
<dbReference type="InterPro" id="IPR021858">
    <property type="entry name" value="Fun_TF"/>
</dbReference>
<dbReference type="Proteomes" id="UP000801864">
    <property type="component" value="Unassembled WGS sequence"/>
</dbReference>
<dbReference type="Pfam" id="PF11951">
    <property type="entry name" value="Fungal_trans_2"/>
    <property type="match status" value="1"/>
</dbReference>
<evidence type="ECO:0000259" key="3">
    <source>
        <dbReference type="SMART" id="SM00066"/>
    </source>
</evidence>
<organism evidence="4 5">
    <name type="scientific">Trichoderma lentiforme</name>
    <dbReference type="NCBI Taxonomy" id="1567552"/>
    <lineage>
        <taxon>Eukaryota</taxon>
        <taxon>Fungi</taxon>
        <taxon>Dikarya</taxon>
        <taxon>Ascomycota</taxon>
        <taxon>Pezizomycotina</taxon>
        <taxon>Sordariomycetes</taxon>
        <taxon>Hypocreomycetidae</taxon>
        <taxon>Hypocreales</taxon>
        <taxon>Hypocreaceae</taxon>
        <taxon>Trichoderma</taxon>
    </lineage>
</organism>
<proteinExistence type="predicted"/>
<dbReference type="GO" id="GO:0000981">
    <property type="term" value="F:DNA-binding transcription factor activity, RNA polymerase II-specific"/>
    <property type="evidence" value="ECO:0007669"/>
    <property type="project" value="InterPro"/>
</dbReference>
<evidence type="ECO:0000256" key="1">
    <source>
        <dbReference type="ARBA" id="ARBA00004123"/>
    </source>
</evidence>
<evidence type="ECO:0000313" key="4">
    <source>
        <dbReference type="EMBL" id="KAF3055352.1"/>
    </source>
</evidence>
<protein>
    <recommendedName>
        <fullName evidence="3">Zn(2)-C6 fungal-type domain-containing protein</fullName>
    </recommendedName>
</protein>
<gene>
    <name evidence="4" type="ORF">CFAM422_013169</name>
</gene>
<evidence type="ECO:0000313" key="5">
    <source>
        <dbReference type="Proteomes" id="UP000801864"/>
    </source>
</evidence>
<accession>A0A9P4X2N4</accession>
<dbReference type="GO" id="GO:0005634">
    <property type="term" value="C:nucleus"/>
    <property type="evidence" value="ECO:0007669"/>
    <property type="project" value="UniProtKB-SubCell"/>
</dbReference>
<dbReference type="GO" id="GO:0008270">
    <property type="term" value="F:zinc ion binding"/>
    <property type="evidence" value="ECO:0007669"/>
    <property type="project" value="InterPro"/>
</dbReference>